<comment type="subcellular location">
    <subcellularLocation>
        <location evidence="1">Cytoplasm</location>
        <location evidence="1">Cytoskeleton</location>
        <location evidence="1">Cilium axoneme</location>
    </subcellularLocation>
</comment>
<reference evidence="12" key="2">
    <citation type="submission" date="2025-08" db="UniProtKB">
        <authorList>
            <consortium name="Ensembl"/>
        </authorList>
    </citation>
    <scope>IDENTIFICATION</scope>
</reference>
<dbReference type="HOGENOM" id="CLU_111733_0_0_1"/>
<keyword evidence="6" id="KW-0677">Repeat</keyword>
<dbReference type="GO" id="GO:0003341">
    <property type="term" value="P:cilium movement"/>
    <property type="evidence" value="ECO:0007669"/>
    <property type="project" value="TreeGrafter"/>
</dbReference>
<sequence length="143" mass="16099">CGTSFDFHKKIDYLFLVGTEEGKIHKCSKAYSSQFLDTINAHHMSVDAVRWNPFHPDIFISCSADWTVKIWDHNYGNQAMFTFDLNSAVGDVAWAPYSSTVFAAVTADGKKKKGEENVGIDHEIEIAKLDKILSLVREPDNKD</sequence>
<dbReference type="Ensembl" id="ENSCSAVT00000004677.1">
    <property type="protein sequence ID" value="ENSCSAVP00000004610.1"/>
    <property type="gene ID" value="ENSCSAVG00000002746.1"/>
</dbReference>
<evidence type="ECO:0000256" key="2">
    <source>
        <dbReference type="ARBA" id="ARBA00011059"/>
    </source>
</evidence>
<evidence type="ECO:0000256" key="9">
    <source>
        <dbReference type="ARBA" id="ARBA00023212"/>
    </source>
</evidence>
<dbReference type="PROSITE" id="PS50082">
    <property type="entry name" value="WD_REPEATS_2"/>
    <property type="match status" value="1"/>
</dbReference>
<evidence type="ECO:0000256" key="11">
    <source>
        <dbReference type="PROSITE-ProRule" id="PRU00221"/>
    </source>
</evidence>
<dbReference type="Pfam" id="PF00400">
    <property type="entry name" value="WD40"/>
    <property type="match status" value="1"/>
</dbReference>
<dbReference type="SUPFAM" id="SSF50978">
    <property type="entry name" value="WD40 repeat-like"/>
    <property type="match status" value="1"/>
</dbReference>
<dbReference type="InterPro" id="IPR001680">
    <property type="entry name" value="WD40_rpt"/>
</dbReference>
<dbReference type="InterPro" id="IPR036322">
    <property type="entry name" value="WD40_repeat_dom_sf"/>
</dbReference>
<evidence type="ECO:0000313" key="13">
    <source>
        <dbReference type="Proteomes" id="UP000007875"/>
    </source>
</evidence>
<keyword evidence="7" id="KW-0243">Dynein</keyword>
<protein>
    <submittedName>
        <fullName evidence="12">Uncharacterized protein</fullName>
    </submittedName>
</protein>
<evidence type="ECO:0000256" key="10">
    <source>
        <dbReference type="ARBA" id="ARBA00023273"/>
    </source>
</evidence>
<evidence type="ECO:0000256" key="4">
    <source>
        <dbReference type="ARBA" id="ARBA00022574"/>
    </source>
</evidence>
<comment type="similarity">
    <text evidence="2">Belongs to the dynein intermediate chain family.</text>
</comment>
<dbReference type="PANTHER" id="PTHR12442">
    <property type="entry name" value="DYNEIN INTERMEDIATE CHAIN"/>
    <property type="match status" value="1"/>
</dbReference>
<keyword evidence="13" id="KW-1185">Reference proteome</keyword>
<keyword evidence="10" id="KW-0966">Cell projection</keyword>
<name>H2YH11_CIOSA</name>
<reference evidence="12" key="3">
    <citation type="submission" date="2025-09" db="UniProtKB">
        <authorList>
            <consortium name="Ensembl"/>
        </authorList>
    </citation>
    <scope>IDENTIFICATION</scope>
</reference>
<evidence type="ECO:0000256" key="7">
    <source>
        <dbReference type="ARBA" id="ARBA00023017"/>
    </source>
</evidence>
<dbReference type="GO" id="GO:0036158">
    <property type="term" value="P:outer dynein arm assembly"/>
    <property type="evidence" value="ECO:0007669"/>
    <property type="project" value="TreeGrafter"/>
</dbReference>
<dbReference type="GO" id="GO:0036157">
    <property type="term" value="C:outer dynein arm"/>
    <property type="evidence" value="ECO:0007669"/>
    <property type="project" value="TreeGrafter"/>
</dbReference>
<dbReference type="Gene3D" id="2.130.10.10">
    <property type="entry name" value="YVTN repeat-like/Quinoprotein amine dehydrogenase"/>
    <property type="match status" value="1"/>
</dbReference>
<accession>H2YH11</accession>
<dbReference type="PROSITE" id="PS50294">
    <property type="entry name" value="WD_REPEATS_REGION"/>
    <property type="match status" value="1"/>
</dbReference>
<evidence type="ECO:0000256" key="3">
    <source>
        <dbReference type="ARBA" id="ARBA00022490"/>
    </source>
</evidence>
<evidence type="ECO:0000256" key="8">
    <source>
        <dbReference type="ARBA" id="ARBA00023175"/>
    </source>
</evidence>
<keyword evidence="4 11" id="KW-0853">WD repeat</keyword>
<keyword evidence="9" id="KW-0206">Cytoskeleton</keyword>
<dbReference type="InterPro" id="IPR050687">
    <property type="entry name" value="Dynein_IC"/>
</dbReference>
<keyword evidence="3" id="KW-0963">Cytoplasm</keyword>
<organism evidence="12 13">
    <name type="scientific">Ciona savignyi</name>
    <name type="common">Pacific transparent sea squirt</name>
    <dbReference type="NCBI Taxonomy" id="51511"/>
    <lineage>
        <taxon>Eukaryota</taxon>
        <taxon>Metazoa</taxon>
        <taxon>Chordata</taxon>
        <taxon>Tunicata</taxon>
        <taxon>Ascidiacea</taxon>
        <taxon>Phlebobranchia</taxon>
        <taxon>Cionidae</taxon>
        <taxon>Ciona</taxon>
    </lineage>
</organism>
<dbReference type="GeneTree" id="ENSGT00940000156436"/>
<dbReference type="Proteomes" id="UP000007875">
    <property type="component" value="Unassembled WGS sequence"/>
</dbReference>
<dbReference type="AlphaFoldDB" id="H2YH11"/>
<evidence type="ECO:0000256" key="5">
    <source>
        <dbReference type="ARBA" id="ARBA00022701"/>
    </source>
</evidence>
<evidence type="ECO:0000313" key="12">
    <source>
        <dbReference type="Ensembl" id="ENSCSAVP00000004610.1"/>
    </source>
</evidence>
<proteinExistence type="inferred from homology"/>
<feature type="repeat" description="WD" evidence="11">
    <location>
        <begin position="39"/>
        <end position="72"/>
    </location>
</feature>
<keyword evidence="8" id="KW-0505">Motor protein</keyword>
<keyword evidence="5" id="KW-0493">Microtubule</keyword>
<dbReference type="SMART" id="SM00320">
    <property type="entry name" value="WD40"/>
    <property type="match status" value="1"/>
</dbReference>
<dbReference type="GO" id="GO:0005874">
    <property type="term" value="C:microtubule"/>
    <property type="evidence" value="ECO:0007669"/>
    <property type="project" value="UniProtKB-KW"/>
</dbReference>
<evidence type="ECO:0000256" key="6">
    <source>
        <dbReference type="ARBA" id="ARBA00022737"/>
    </source>
</evidence>
<dbReference type="PANTHER" id="PTHR12442:SF11">
    <property type="entry name" value="DYNEIN AXONEMAL INTERMEDIATE CHAIN 1"/>
    <property type="match status" value="1"/>
</dbReference>
<evidence type="ECO:0000256" key="1">
    <source>
        <dbReference type="ARBA" id="ARBA00004430"/>
    </source>
</evidence>
<dbReference type="GO" id="GO:0045503">
    <property type="term" value="F:dynein light chain binding"/>
    <property type="evidence" value="ECO:0007669"/>
    <property type="project" value="TreeGrafter"/>
</dbReference>
<dbReference type="GO" id="GO:0045504">
    <property type="term" value="F:dynein heavy chain binding"/>
    <property type="evidence" value="ECO:0007669"/>
    <property type="project" value="TreeGrafter"/>
</dbReference>
<dbReference type="InterPro" id="IPR015943">
    <property type="entry name" value="WD40/YVTN_repeat-like_dom_sf"/>
</dbReference>
<reference evidence="13" key="1">
    <citation type="submission" date="2003-08" db="EMBL/GenBank/DDBJ databases">
        <authorList>
            <person name="Birren B."/>
            <person name="Nusbaum C."/>
            <person name="Abebe A."/>
            <person name="Abouelleil A."/>
            <person name="Adekoya E."/>
            <person name="Ait-zahra M."/>
            <person name="Allen N."/>
            <person name="Allen T."/>
            <person name="An P."/>
            <person name="Anderson M."/>
            <person name="Anderson S."/>
            <person name="Arachchi H."/>
            <person name="Armbruster J."/>
            <person name="Bachantsang P."/>
            <person name="Baldwin J."/>
            <person name="Barry A."/>
            <person name="Bayul T."/>
            <person name="Blitshsteyn B."/>
            <person name="Bloom T."/>
            <person name="Blye J."/>
            <person name="Boguslavskiy L."/>
            <person name="Borowsky M."/>
            <person name="Boukhgalter B."/>
            <person name="Brunache A."/>
            <person name="Butler J."/>
            <person name="Calixte N."/>
            <person name="Calvo S."/>
            <person name="Camarata J."/>
            <person name="Campo K."/>
            <person name="Chang J."/>
            <person name="Cheshatsang Y."/>
            <person name="Citroen M."/>
            <person name="Collymore A."/>
            <person name="Considine T."/>
            <person name="Cook A."/>
            <person name="Cooke P."/>
            <person name="Corum B."/>
            <person name="Cuomo C."/>
            <person name="David R."/>
            <person name="Dawoe T."/>
            <person name="Degray S."/>
            <person name="Dodge S."/>
            <person name="Dooley K."/>
            <person name="Dorje P."/>
            <person name="Dorjee K."/>
            <person name="Dorris L."/>
            <person name="Duffey N."/>
            <person name="Dupes A."/>
            <person name="Elkins T."/>
            <person name="Engels R."/>
            <person name="Erickson J."/>
            <person name="Farina A."/>
            <person name="Faro S."/>
            <person name="Ferreira P."/>
            <person name="Fischer H."/>
            <person name="Fitzgerald M."/>
            <person name="Foley K."/>
            <person name="Gage D."/>
            <person name="Galagan J."/>
            <person name="Gearin G."/>
            <person name="Gnerre S."/>
            <person name="Gnirke A."/>
            <person name="Goyette A."/>
            <person name="Graham J."/>
            <person name="Grandbois E."/>
            <person name="Gyaltsen K."/>
            <person name="Hafez N."/>
            <person name="Hagopian D."/>
            <person name="Hagos B."/>
            <person name="Hall J."/>
            <person name="Hatcher B."/>
            <person name="Heller A."/>
            <person name="Higgins H."/>
            <person name="Honan T."/>
            <person name="Horn A."/>
            <person name="Houde N."/>
            <person name="Hughes L."/>
            <person name="Hulme W."/>
            <person name="Husby E."/>
            <person name="Iliev I."/>
            <person name="Jaffe D."/>
            <person name="Jones C."/>
            <person name="Kamal M."/>
            <person name="Kamat A."/>
            <person name="Kamvysselis M."/>
            <person name="Karlsson E."/>
            <person name="Kells C."/>
            <person name="Kieu A."/>
            <person name="Kisner P."/>
            <person name="Kodira C."/>
            <person name="Kulbokas E."/>
            <person name="Labutti K."/>
            <person name="Lama D."/>
            <person name="Landers T."/>
            <person name="Leger J."/>
            <person name="Levine S."/>
            <person name="Lewis D."/>
            <person name="Lewis T."/>
            <person name="Lindblad-toh K."/>
            <person name="Liu X."/>
            <person name="Lokyitsang T."/>
            <person name="Lokyitsang Y."/>
            <person name="Lucien O."/>
            <person name="Lui A."/>
            <person name="Ma L.J."/>
            <person name="Mabbitt R."/>
            <person name="Macdonald J."/>
            <person name="Maclean C."/>
            <person name="Major J."/>
            <person name="Manning J."/>
            <person name="Marabella R."/>
            <person name="Maru K."/>
            <person name="Matthews C."/>
            <person name="Mauceli E."/>
            <person name="Mccarthy M."/>
            <person name="Mcdonough S."/>
            <person name="Mcghee T."/>
            <person name="Meldrim J."/>
            <person name="Meneus L."/>
            <person name="Mesirov J."/>
            <person name="Mihalev A."/>
            <person name="Mihova T."/>
            <person name="Mikkelsen T."/>
            <person name="Mlenga V."/>
            <person name="Moru K."/>
            <person name="Mozes J."/>
            <person name="Mulrain L."/>
            <person name="Munson G."/>
            <person name="Naylor J."/>
            <person name="Newes C."/>
            <person name="Nguyen C."/>
            <person name="Nguyen N."/>
            <person name="Nguyen T."/>
            <person name="Nicol R."/>
            <person name="Nielsen C."/>
            <person name="Nizzari M."/>
            <person name="Norbu C."/>
            <person name="Norbu N."/>
            <person name="O'donnell P."/>
            <person name="Okoawo O."/>
            <person name="O'leary S."/>
            <person name="Omotosho B."/>
            <person name="O'neill K."/>
            <person name="Osman S."/>
            <person name="Parker S."/>
            <person name="Perrin D."/>
            <person name="Phunkhang P."/>
            <person name="Piqani B."/>
            <person name="Purcell S."/>
            <person name="Rachupka T."/>
            <person name="Ramasamy U."/>
            <person name="Rameau R."/>
            <person name="Ray V."/>
            <person name="Raymond C."/>
            <person name="Retta R."/>
            <person name="Richardson S."/>
            <person name="Rise C."/>
            <person name="Rodriguez J."/>
            <person name="Rogers J."/>
            <person name="Rogov P."/>
            <person name="Rutman M."/>
            <person name="Schupbach R."/>
            <person name="Seaman C."/>
            <person name="Settipalli S."/>
            <person name="Sharpe T."/>
            <person name="Sheridan J."/>
            <person name="Sherpa N."/>
            <person name="Shi J."/>
            <person name="Smirnov S."/>
            <person name="Smith C."/>
            <person name="Sougnez C."/>
            <person name="Spencer B."/>
            <person name="Stalker J."/>
            <person name="Stange-thomann N."/>
            <person name="Stavropoulos S."/>
            <person name="Stetson K."/>
            <person name="Stone C."/>
            <person name="Stone S."/>
            <person name="Stubbs M."/>
            <person name="Talamas J."/>
            <person name="Tchuinga P."/>
            <person name="Tenzing P."/>
            <person name="Tesfaye S."/>
            <person name="Theodore J."/>
            <person name="Thoulutsang Y."/>
            <person name="Topham K."/>
            <person name="Towey S."/>
            <person name="Tsamla T."/>
            <person name="Tsomo N."/>
            <person name="Vallee D."/>
            <person name="Vassiliev H."/>
            <person name="Venkataraman V."/>
            <person name="Vinson J."/>
            <person name="Vo A."/>
            <person name="Wade C."/>
            <person name="Wang S."/>
            <person name="Wangchuk T."/>
            <person name="Wangdi T."/>
            <person name="Whittaker C."/>
            <person name="Wilkinson J."/>
            <person name="Wu Y."/>
            <person name="Wyman D."/>
            <person name="Yadav S."/>
            <person name="Yang S."/>
            <person name="Yang X."/>
            <person name="Yeager S."/>
            <person name="Yee E."/>
            <person name="Young G."/>
            <person name="Zainoun J."/>
            <person name="Zembeck L."/>
            <person name="Zimmer A."/>
            <person name="Zody M."/>
            <person name="Lander E."/>
        </authorList>
    </citation>
    <scope>NUCLEOTIDE SEQUENCE [LARGE SCALE GENOMIC DNA]</scope>
</reference>